<dbReference type="AlphaFoldDB" id="A0A4Q7VVU8"/>
<evidence type="ECO:0000313" key="3">
    <source>
        <dbReference type="EMBL" id="RZU00781.1"/>
    </source>
</evidence>
<reference evidence="3 4" key="1">
    <citation type="submission" date="2019-02" db="EMBL/GenBank/DDBJ databases">
        <title>Genomic Encyclopedia of Type Strains, Phase IV (KMG-IV): sequencing the most valuable type-strain genomes for metagenomic binning, comparative biology and taxonomic classification.</title>
        <authorList>
            <person name="Goeker M."/>
        </authorList>
    </citation>
    <scope>NUCLEOTIDE SEQUENCE [LARGE SCALE GENOMIC DNA]</scope>
    <source>
        <strain evidence="3 4">DSM 19570</strain>
    </source>
</reference>
<dbReference type="GO" id="GO:0016740">
    <property type="term" value="F:transferase activity"/>
    <property type="evidence" value="ECO:0007669"/>
    <property type="project" value="UniProtKB-KW"/>
</dbReference>
<keyword evidence="3" id="KW-0808">Transferase</keyword>
<organism evidence="3 4">
    <name type="scientific">Rivibacter subsaxonicus</name>
    <dbReference type="NCBI Taxonomy" id="457575"/>
    <lineage>
        <taxon>Bacteria</taxon>
        <taxon>Pseudomonadati</taxon>
        <taxon>Pseudomonadota</taxon>
        <taxon>Betaproteobacteria</taxon>
        <taxon>Burkholderiales</taxon>
        <taxon>Rivibacter</taxon>
    </lineage>
</organism>
<dbReference type="PANTHER" id="PTHR36836">
    <property type="entry name" value="COLANIC ACID BIOSYNTHESIS PROTEIN WCAK"/>
    <property type="match status" value="1"/>
</dbReference>
<keyword evidence="1" id="KW-1133">Transmembrane helix</keyword>
<feature type="domain" description="Polysaccharide pyruvyl transferase" evidence="2">
    <location>
        <begin position="44"/>
        <end position="384"/>
    </location>
</feature>
<accession>A0A4Q7VVU8</accession>
<evidence type="ECO:0000313" key="4">
    <source>
        <dbReference type="Proteomes" id="UP000293671"/>
    </source>
</evidence>
<evidence type="ECO:0000256" key="1">
    <source>
        <dbReference type="SAM" id="Phobius"/>
    </source>
</evidence>
<evidence type="ECO:0000259" key="2">
    <source>
        <dbReference type="Pfam" id="PF04230"/>
    </source>
</evidence>
<keyword evidence="4" id="KW-1185">Reference proteome</keyword>
<gene>
    <name evidence="3" type="ORF">EV670_1494</name>
</gene>
<feature type="transmembrane region" description="Helical" evidence="1">
    <location>
        <begin position="33"/>
        <end position="59"/>
    </location>
</feature>
<protein>
    <submittedName>
        <fullName evidence="3">Polysaccharide pyruvyl transferase WcaK-like protein</fullName>
    </submittedName>
</protein>
<dbReference type="EMBL" id="SHKP01000005">
    <property type="protein sequence ID" value="RZU00781.1"/>
    <property type="molecule type" value="Genomic_DNA"/>
</dbReference>
<dbReference type="RefSeq" id="WP_130431218.1">
    <property type="nucleotide sequence ID" value="NZ_SHKP01000005.1"/>
</dbReference>
<dbReference type="Pfam" id="PF04230">
    <property type="entry name" value="PS_pyruv_trans"/>
    <property type="match status" value="1"/>
</dbReference>
<keyword evidence="1" id="KW-0812">Transmembrane</keyword>
<dbReference type="OrthoDB" id="1814359at2"/>
<dbReference type="InterPro" id="IPR007345">
    <property type="entry name" value="Polysacch_pyruvyl_Trfase"/>
</dbReference>
<sequence length="448" mass="48666">MNASHIATPLADTVVPSPRTGAVAGSSMRRKRVLLLGAGFGTGNMGVGALAAGALTIVAQRFPRAEVLLLDYGREATVDRPQIGGRVVEVPLINLRFSWKPHLRNNIARLLLVAVIARWFGPKMRARLIGRNRWLALIDDCDLALAVSGGDSFSDIYGLGRFFYVTLPQWLILLLGKPLVLLPQTIGPFQRPMVRMMARSLLRRAQLVYTRDEGGVTEIGQITDHARFCPDMGFVLEPRAPVALDLDGLACERSSEDGPLVGLNVSGLLMIGGYSGSNMFGLGVDYATLVERLIALFIERRQARVLLVPHVFGAHDECDTAAIEEIYSRLCARYPGRLFRARGVYDQSEIKHVIGLCDMFVGARMHACIAALSQAVPTVGIAYSDKFAGVFDSVGAGAFVADPRRQSLSAIEELATRCFDERETLAAQLELAIPAVRARVLGLLDSVA</sequence>
<name>A0A4Q7VVU8_9BURK</name>
<dbReference type="PANTHER" id="PTHR36836:SF1">
    <property type="entry name" value="COLANIC ACID BIOSYNTHESIS PROTEIN WCAK"/>
    <property type="match status" value="1"/>
</dbReference>
<dbReference type="Proteomes" id="UP000293671">
    <property type="component" value="Unassembled WGS sequence"/>
</dbReference>
<keyword evidence="1" id="KW-0472">Membrane</keyword>
<proteinExistence type="predicted"/>
<comment type="caution">
    <text evidence="3">The sequence shown here is derived from an EMBL/GenBank/DDBJ whole genome shotgun (WGS) entry which is preliminary data.</text>
</comment>